<proteinExistence type="predicted"/>
<dbReference type="RefSeq" id="WP_131495369.1">
    <property type="nucleotide sequence ID" value="NZ_SJKC01000001.1"/>
</dbReference>
<organism evidence="1 2">
    <name type="scientific">Kribbella speibonae</name>
    <dbReference type="NCBI Taxonomy" id="1572660"/>
    <lineage>
        <taxon>Bacteria</taxon>
        <taxon>Bacillati</taxon>
        <taxon>Actinomycetota</taxon>
        <taxon>Actinomycetes</taxon>
        <taxon>Propionibacteriales</taxon>
        <taxon>Kribbellaceae</taxon>
        <taxon>Kribbella</taxon>
    </lineage>
</organism>
<dbReference type="EMBL" id="SJKC01000001">
    <property type="protein sequence ID" value="TCC40782.1"/>
    <property type="molecule type" value="Genomic_DNA"/>
</dbReference>
<accession>A0A4V2M5Q1</accession>
<sequence>MEKVAAEVGGTAGFALDEEYSEQGHDPEMTRAFEASLARVSFTDADWEAVEEHDGVAYVLSRPMRAFTMPPELMRPMLLGVSREALALTAALLQSGATAVKNESNGITHGRERWLSLADEAVAATTDDELAGVLYRATVKRPISTGELLYSCGMHLLGAPDVELVATPTTNDEVEDCVTLMDTLAMYLLTDERAAEMADGEGFRLTEDSPRWLLHHYPDDRHESDDIFYNPLGYWRLTPA</sequence>
<dbReference type="AlphaFoldDB" id="A0A4V2M5Q1"/>
<evidence type="ECO:0008006" key="3">
    <source>
        <dbReference type="Google" id="ProtNLM"/>
    </source>
</evidence>
<name>A0A4V2M5Q1_9ACTN</name>
<gene>
    <name evidence="1" type="ORF">E0H92_03590</name>
</gene>
<comment type="caution">
    <text evidence="1">The sequence shown here is derived from an EMBL/GenBank/DDBJ whole genome shotgun (WGS) entry which is preliminary data.</text>
</comment>
<reference evidence="1 2" key="1">
    <citation type="submission" date="2019-02" db="EMBL/GenBank/DDBJ databases">
        <title>Kribbella capetownensis sp. nov. and Kribbella speibonae sp. nov., isolated from soil.</title>
        <authorList>
            <person name="Curtis S.M."/>
            <person name="Norton I."/>
            <person name="Everest G.J."/>
            <person name="Meyers P.R."/>
        </authorList>
    </citation>
    <scope>NUCLEOTIDE SEQUENCE [LARGE SCALE GENOMIC DNA]</scope>
    <source>
        <strain evidence="1 2">YM55</strain>
    </source>
</reference>
<protein>
    <recommendedName>
        <fullName evidence="3">DUF4261 domain-containing protein</fullName>
    </recommendedName>
</protein>
<dbReference type="Proteomes" id="UP000294225">
    <property type="component" value="Unassembled WGS sequence"/>
</dbReference>
<evidence type="ECO:0000313" key="2">
    <source>
        <dbReference type="Proteomes" id="UP000294225"/>
    </source>
</evidence>
<evidence type="ECO:0000313" key="1">
    <source>
        <dbReference type="EMBL" id="TCC40782.1"/>
    </source>
</evidence>